<evidence type="ECO:0000313" key="3">
    <source>
        <dbReference type="Proteomes" id="UP001240697"/>
    </source>
</evidence>
<evidence type="ECO:0000313" key="2">
    <source>
        <dbReference type="EMBL" id="WHS67043.1"/>
    </source>
</evidence>
<feature type="region of interest" description="Disordered" evidence="1">
    <location>
        <begin position="192"/>
        <end position="212"/>
    </location>
</feature>
<protein>
    <submittedName>
        <fullName evidence="2">Uncharacterized protein</fullName>
    </submittedName>
</protein>
<accession>A0ABY8SVM9</accession>
<gene>
    <name evidence="2" type="ORF">QMY55_07975</name>
</gene>
<reference evidence="2 3" key="1">
    <citation type="submission" date="2023-05" db="EMBL/GenBank/DDBJ databases">
        <authorList>
            <person name="Yin Y."/>
            <person name="Lu Z."/>
        </authorList>
    </citation>
    <scope>NUCLEOTIDE SEQUENCE [LARGE SCALE GENOMIC DNA]</scope>
    <source>
        <strain evidence="2 3">ZM22</strain>
    </source>
</reference>
<proteinExistence type="predicted"/>
<keyword evidence="3" id="KW-1185">Reference proteome</keyword>
<dbReference type="EMBL" id="CP125947">
    <property type="protein sequence ID" value="WHS67043.1"/>
    <property type="molecule type" value="Genomic_DNA"/>
</dbReference>
<organism evidence="2 3">
    <name type="scientific">Comamonas resistens</name>
    <dbReference type="NCBI Taxonomy" id="3046670"/>
    <lineage>
        <taxon>Bacteria</taxon>
        <taxon>Pseudomonadati</taxon>
        <taxon>Pseudomonadota</taxon>
        <taxon>Betaproteobacteria</taxon>
        <taxon>Burkholderiales</taxon>
        <taxon>Comamonadaceae</taxon>
        <taxon>Comamonas</taxon>
    </lineage>
</organism>
<name>A0ABY8SVM9_9BURK</name>
<dbReference type="RefSeq" id="WP_283488090.1">
    <property type="nucleotide sequence ID" value="NZ_CP125947.1"/>
</dbReference>
<sequence length="212" mass="23408">MSHLVDQEAALHFIHHYQRLLVEVAAHPTFPKPQAAKVECLELLTQARGWMLAHPHVLSDAQAALRKAKKPLPDDVEQAVRSMRAGRWVYLRDTAHYSILLPVMAHERAEAYAVKSLTTRLRDMTGSSGLVLQTALMNYAGGITTDGLVGTVAYLGPGYRDSYGDYVAQARLQGQFYQKQLPALPVTAEQKQAVKNNPAAPRKTAQKAISKI</sequence>
<evidence type="ECO:0000256" key="1">
    <source>
        <dbReference type="SAM" id="MobiDB-lite"/>
    </source>
</evidence>
<dbReference type="Proteomes" id="UP001240697">
    <property type="component" value="Chromosome"/>
</dbReference>